<feature type="domain" description="Serine aminopeptidase S33" evidence="4">
    <location>
        <begin position="167"/>
        <end position="241"/>
    </location>
</feature>
<organism evidence="5 6">
    <name type="scientific">Aneurinibacillus migulanus</name>
    <name type="common">Bacillus migulanus</name>
    <dbReference type="NCBI Taxonomy" id="47500"/>
    <lineage>
        <taxon>Bacteria</taxon>
        <taxon>Bacillati</taxon>
        <taxon>Bacillota</taxon>
        <taxon>Bacilli</taxon>
        <taxon>Bacillales</taxon>
        <taxon>Paenibacillaceae</taxon>
        <taxon>Aneurinibacillus group</taxon>
        <taxon>Aneurinibacillus</taxon>
    </lineage>
</organism>
<feature type="active site" description="Charge relay system" evidence="1">
    <location>
        <position position="236"/>
    </location>
</feature>
<dbReference type="EMBL" id="FNED01000013">
    <property type="protein sequence ID" value="SDJ17140.1"/>
    <property type="molecule type" value="Genomic_DNA"/>
</dbReference>
<evidence type="ECO:0000259" key="4">
    <source>
        <dbReference type="Pfam" id="PF12146"/>
    </source>
</evidence>
<feature type="binding site" evidence="2">
    <location>
        <position position="42"/>
    </location>
    <ligand>
        <name>substrate</name>
    </ligand>
</feature>
<feature type="binding site" evidence="2">
    <location>
        <position position="111"/>
    </location>
    <ligand>
        <name>substrate</name>
    </ligand>
</feature>
<evidence type="ECO:0000256" key="3">
    <source>
        <dbReference type="PIRSR" id="PIRSR017388-3"/>
    </source>
</evidence>
<dbReference type="InterPro" id="IPR012354">
    <property type="entry name" value="Esterase_lipase"/>
</dbReference>
<dbReference type="InterPro" id="IPR051044">
    <property type="entry name" value="MAG_DAG_Lipase"/>
</dbReference>
<reference evidence="5 6" key="1">
    <citation type="submission" date="2016-10" db="EMBL/GenBank/DDBJ databases">
        <authorList>
            <person name="de Groot N.N."/>
        </authorList>
    </citation>
    <scope>NUCLEOTIDE SEQUENCE [LARGE SCALE GENOMIC DNA]</scope>
    <source>
        <strain evidence="5 6">DSM 2895</strain>
    </source>
</reference>
<accession>A0A1G8RL94</accession>
<dbReference type="Gene3D" id="3.40.50.1820">
    <property type="entry name" value="alpha/beta hydrolase"/>
    <property type="match status" value="1"/>
</dbReference>
<dbReference type="AlphaFoldDB" id="A0A1G8RL94"/>
<dbReference type="PANTHER" id="PTHR11614">
    <property type="entry name" value="PHOSPHOLIPASE-RELATED"/>
    <property type="match status" value="1"/>
</dbReference>
<dbReference type="InterPro" id="IPR022742">
    <property type="entry name" value="Hydrolase_4"/>
</dbReference>
<evidence type="ECO:0000313" key="6">
    <source>
        <dbReference type="Proteomes" id="UP000182836"/>
    </source>
</evidence>
<feature type="active site" description="Nucleophile" evidence="1">
    <location>
        <position position="110"/>
    </location>
</feature>
<feature type="active site" description="Charge relay system" evidence="1">
    <location>
        <position position="206"/>
    </location>
</feature>
<feature type="site" description="Important for substrate specificity" evidence="3">
    <location>
        <position position="155"/>
    </location>
</feature>
<sequence>MQYDILMIREGWNMAEKYPVLQNAESFFMEGGDIGVLVQHGFTGTTQSMRFLGEFLAQVGFTVYAPRLKGHGTHYEDMEATSYEDWIASAEEGYQKLKAACREVFVVGLSMGGTIALHLAEEYPDIAGIMLINAAVRVKNFEPLAKETTRYLDAIGSDIKAPDVAELAYSKTPVASVKQFLTFKDIVASRLSAVTCPTLVLVSREDHVVPPEDSDYILAHITSELKEKVVLENSYHVATLDNDKELIARQCAAFISEINQMKTKS</sequence>
<dbReference type="GO" id="GO:0052689">
    <property type="term" value="F:carboxylic ester hydrolase activity"/>
    <property type="evidence" value="ECO:0007669"/>
    <property type="project" value="InterPro"/>
</dbReference>
<feature type="domain" description="Serine aminopeptidase S33" evidence="4">
    <location>
        <begin position="36"/>
        <end position="155"/>
    </location>
</feature>
<dbReference type="InterPro" id="IPR029058">
    <property type="entry name" value="AB_hydrolase_fold"/>
</dbReference>
<evidence type="ECO:0000256" key="1">
    <source>
        <dbReference type="PIRSR" id="PIRSR017388-1"/>
    </source>
</evidence>
<dbReference type="SUPFAM" id="SSF53474">
    <property type="entry name" value="alpha/beta-Hydrolases"/>
    <property type="match status" value="1"/>
</dbReference>
<protein>
    <submittedName>
        <fullName evidence="5">Carboxylesterase</fullName>
    </submittedName>
</protein>
<dbReference type="Pfam" id="PF12146">
    <property type="entry name" value="Hydrolase_4"/>
    <property type="match status" value="2"/>
</dbReference>
<dbReference type="PIRSF" id="PIRSF017388">
    <property type="entry name" value="Esterase_lipase"/>
    <property type="match status" value="1"/>
</dbReference>
<proteinExistence type="predicted"/>
<evidence type="ECO:0000313" key="5">
    <source>
        <dbReference type="EMBL" id="SDJ17140.1"/>
    </source>
</evidence>
<dbReference type="Proteomes" id="UP000182836">
    <property type="component" value="Unassembled WGS sequence"/>
</dbReference>
<name>A0A1G8RL94_ANEMI</name>
<evidence type="ECO:0000256" key="2">
    <source>
        <dbReference type="PIRSR" id="PIRSR017388-2"/>
    </source>
</evidence>
<gene>
    <name evidence="5" type="ORF">SAMN04487909_11322</name>
</gene>